<name>A0A061HZ09_CRIGR</name>
<reference evidence="3" key="1">
    <citation type="journal article" date="2013" name="Nat. Biotechnol.">
        <title>Chinese hamster genome sequenced from sorted chromosomes.</title>
        <authorList>
            <person name="Brinkrolf K."/>
            <person name="Rupp O."/>
            <person name="Laux H."/>
            <person name="Kollin F."/>
            <person name="Ernst W."/>
            <person name="Linke B."/>
            <person name="Kofler R."/>
            <person name="Romand S."/>
            <person name="Hesse F."/>
            <person name="Budach W.E."/>
            <person name="Galosy S."/>
            <person name="Muller D."/>
            <person name="Noll T."/>
            <person name="Wienberg J."/>
            <person name="Jostock T."/>
            <person name="Leonard M."/>
            <person name="Grillari J."/>
            <person name="Tauch A."/>
            <person name="Goesmann A."/>
            <person name="Helk B."/>
            <person name="Mott J.E."/>
            <person name="Puhler A."/>
            <person name="Borth N."/>
        </authorList>
    </citation>
    <scope>NUCLEOTIDE SEQUENCE [LARGE SCALE GENOMIC DNA]</scope>
    <source>
        <strain evidence="3">17A/GY</strain>
    </source>
</reference>
<organism evidence="2 3">
    <name type="scientific">Cricetulus griseus</name>
    <name type="common">Chinese hamster</name>
    <name type="synonym">Cricetulus barabensis griseus</name>
    <dbReference type="NCBI Taxonomy" id="10029"/>
    <lineage>
        <taxon>Eukaryota</taxon>
        <taxon>Metazoa</taxon>
        <taxon>Chordata</taxon>
        <taxon>Craniata</taxon>
        <taxon>Vertebrata</taxon>
        <taxon>Euteleostomi</taxon>
        <taxon>Mammalia</taxon>
        <taxon>Eutheria</taxon>
        <taxon>Euarchontoglires</taxon>
        <taxon>Glires</taxon>
        <taxon>Rodentia</taxon>
        <taxon>Myomorpha</taxon>
        <taxon>Muroidea</taxon>
        <taxon>Cricetidae</taxon>
        <taxon>Cricetinae</taxon>
        <taxon>Cricetulus</taxon>
    </lineage>
</organism>
<evidence type="ECO:0000313" key="3">
    <source>
        <dbReference type="Proteomes" id="UP000030759"/>
    </source>
</evidence>
<proteinExistence type="predicted"/>
<sequence>MVSLSFLVCMGPGFSSGGCNWVQYSDGFQGIYPKHIHKGHLLNDVHSSTICNSQKLEAAQMPLNRRMNRENVVHLHNGVLLSRKKNGILKFAGKWMELEKTILSEIKGDADDRKCG</sequence>
<keyword evidence="1" id="KW-0732">Signal</keyword>
<dbReference type="AlphaFoldDB" id="A0A061HZ09"/>
<feature type="signal peptide" evidence="1">
    <location>
        <begin position="1"/>
        <end position="17"/>
    </location>
</feature>
<gene>
    <name evidence="2" type="ORF">H671_xg19993</name>
</gene>
<evidence type="ECO:0000313" key="2">
    <source>
        <dbReference type="EMBL" id="ERE65724.1"/>
    </source>
</evidence>
<feature type="chain" id="PRO_5001600375" evidence="1">
    <location>
        <begin position="18"/>
        <end position="116"/>
    </location>
</feature>
<dbReference type="EMBL" id="KE683284">
    <property type="protein sequence ID" value="ERE65724.1"/>
    <property type="molecule type" value="Genomic_DNA"/>
</dbReference>
<dbReference type="Proteomes" id="UP000030759">
    <property type="component" value="Unassembled WGS sequence"/>
</dbReference>
<accession>A0A061HZ09</accession>
<evidence type="ECO:0000256" key="1">
    <source>
        <dbReference type="SAM" id="SignalP"/>
    </source>
</evidence>
<protein>
    <submittedName>
        <fullName evidence="2">Putative THO complex subunit 1</fullName>
    </submittedName>
</protein>